<feature type="domain" description="Rv2993c-like N-terminal" evidence="4">
    <location>
        <begin position="1"/>
        <end position="51"/>
    </location>
</feature>
<sequence>MRFLRFKDAENQVRYGVLTGQMIRYVKGDIFGVYEATDQICSLEDVQLLAPVEPSKVLCIGLNYQDHAIEFGKPIPAEPLLFLKPSTSVIGPEENIVYPPQTQNLHYEAELAIVIGKKAKNVAQSKAVEYIFGYTVGNDVTARDIQHKDGQWSRAKGFDTFCPLGPWIETDVADPDNLAVKLTLNGEVRQKSNTKNLVFRCFELVEYLSAIMTLLPGDVILTGTPGGIGAMNPGDRVEADIEKIGVLRNYVI</sequence>
<evidence type="ECO:0000259" key="3">
    <source>
        <dbReference type="Pfam" id="PF01557"/>
    </source>
</evidence>
<evidence type="ECO:0000259" key="4">
    <source>
        <dbReference type="Pfam" id="PF10370"/>
    </source>
</evidence>
<dbReference type="InterPro" id="IPR036663">
    <property type="entry name" value="Fumarylacetoacetase_C_sf"/>
</dbReference>
<feature type="domain" description="Fumarylacetoacetase-like C-terminal" evidence="3">
    <location>
        <begin position="56"/>
        <end position="251"/>
    </location>
</feature>
<dbReference type="PANTHER" id="PTHR42796">
    <property type="entry name" value="FUMARYLACETOACETATE HYDROLASE DOMAIN-CONTAINING PROTEIN 2A-RELATED"/>
    <property type="match status" value="1"/>
</dbReference>
<protein>
    <submittedName>
        <fullName evidence="5">DUF2437 domain-containing protein</fullName>
    </submittedName>
</protein>
<evidence type="ECO:0000313" key="6">
    <source>
        <dbReference type="Proteomes" id="UP000430508"/>
    </source>
</evidence>
<dbReference type="EMBL" id="CP046996">
    <property type="protein sequence ID" value="QHA00011.1"/>
    <property type="molecule type" value="Genomic_DNA"/>
</dbReference>
<dbReference type="Pfam" id="PF01557">
    <property type="entry name" value="FAA_hydrolase"/>
    <property type="match status" value="1"/>
</dbReference>
<reference evidence="5 6" key="1">
    <citation type="submission" date="2019-12" db="EMBL/GenBank/DDBJ databases">
        <title>Sequence classification of anaerobic respiratory reductive dehalogenases: First we see many, then we see few.</title>
        <authorList>
            <person name="Molenda O."/>
            <person name="Puentes Jacome L.A."/>
            <person name="Cao X."/>
            <person name="Nesbo C.L."/>
            <person name="Tang S."/>
            <person name="Morson N."/>
            <person name="Patron J."/>
            <person name="Lomheim L."/>
            <person name="Wishart D.S."/>
            <person name="Edwards E.A."/>
        </authorList>
    </citation>
    <scope>NUCLEOTIDE SEQUENCE [LARGE SCALE GENOMIC DNA]</scope>
    <source>
        <strain evidence="5 6">12DCA</strain>
    </source>
</reference>
<comment type="similarity">
    <text evidence="1">Belongs to the FAH family.</text>
</comment>
<gene>
    <name evidence="5" type="ORF">GQ588_04785</name>
</gene>
<dbReference type="InterPro" id="IPR018833">
    <property type="entry name" value="Rv2993c-like_N"/>
</dbReference>
<dbReference type="AlphaFoldDB" id="A0A857DH18"/>
<proteinExistence type="inferred from homology"/>
<organism evidence="5 6">
    <name type="scientific">Dehalobacter restrictus</name>
    <dbReference type="NCBI Taxonomy" id="55583"/>
    <lineage>
        <taxon>Bacteria</taxon>
        <taxon>Bacillati</taxon>
        <taxon>Bacillota</taxon>
        <taxon>Clostridia</taxon>
        <taxon>Eubacteriales</taxon>
        <taxon>Desulfitobacteriaceae</taxon>
        <taxon>Dehalobacter</taxon>
    </lineage>
</organism>
<dbReference type="InterPro" id="IPR011234">
    <property type="entry name" value="Fumarylacetoacetase-like_C"/>
</dbReference>
<dbReference type="GO" id="GO:0016853">
    <property type="term" value="F:isomerase activity"/>
    <property type="evidence" value="ECO:0007669"/>
    <property type="project" value="UniProtKB-ARBA"/>
</dbReference>
<dbReference type="Gene3D" id="3.90.850.10">
    <property type="entry name" value="Fumarylacetoacetase-like, C-terminal domain"/>
    <property type="match status" value="1"/>
</dbReference>
<dbReference type="RefSeq" id="WP_019225109.1">
    <property type="nucleotide sequence ID" value="NZ_CP046996.1"/>
</dbReference>
<evidence type="ECO:0000313" key="5">
    <source>
        <dbReference type="EMBL" id="QHA00011.1"/>
    </source>
</evidence>
<dbReference type="GO" id="GO:0046872">
    <property type="term" value="F:metal ion binding"/>
    <property type="evidence" value="ECO:0007669"/>
    <property type="project" value="UniProtKB-KW"/>
</dbReference>
<name>A0A857DH18_9FIRM</name>
<evidence type="ECO:0000256" key="2">
    <source>
        <dbReference type="ARBA" id="ARBA00022723"/>
    </source>
</evidence>
<dbReference type="Pfam" id="PF10370">
    <property type="entry name" value="Rv2993c-like_N"/>
    <property type="match status" value="1"/>
</dbReference>
<accession>A0A857DH18</accession>
<dbReference type="PANTHER" id="PTHR42796:SF4">
    <property type="entry name" value="FUMARYLACETOACETATE HYDROLASE DOMAIN-CONTAINING PROTEIN 2A"/>
    <property type="match status" value="1"/>
</dbReference>
<dbReference type="Proteomes" id="UP000430508">
    <property type="component" value="Chromosome"/>
</dbReference>
<dbReference type="FunFam" id="3.90.850.10:FF:000002">
    <property type="entry name" value="2-hydroxyhepta-2,4-diene-1,7-dioate isomerase"/>
    <property type="match status" value="1"/>
</dbReference>
<dbReference type="InterPro" id="IPR051121">
    <property type="entry name" value="FAH"/>
</dbReference>
<keyword evidence="2" id="KW-0479">Metal-binding</keyword>
<dbReference type="GO" id="GO:0019752">
    <property type="term" value="P:carboxylic acid metabolic process"/>
    <property type="evidence" value="ECO:0007669"/>
    <property type="project" value="UniProtKB-ARBA"/>
</dbReference>
<dbReference type="Gene3D" id="2.30.30.370">
    <property type="entry name" value="FAH"/>
    <property type="match status" value="1"/>
</dbReference>
<dbReference type="SUPFAM" id="SSF56529">
    <property type="entry name" value="FAH"/>
    <property type="match status" value="1"/>
</dbReference>
<evidence type="ECO:0000256" key="1">
    <source>
        <dbReference type="ARBA" id="ARBA00010211"/>
    </source>
</evidence>